<dbReference type="EMBL" id="JAUTXT010000016">
    <property type="protein sequence ID" value="KAK3675131.1"/>
    <property type="molecule type" value="Genomic_DNA"/>
</dbReference>
<dbReference type="PANTHER" id="PTHR43233">
    <property type="entry name" value="FAMILY N-ACETYLTRANSFERASE, PUTATIVE (AFU_ORTHOLOGUE AFUA_6G03350)-RELATED"/>
    <property type="match status" value="1"/>
</dbReference>
<accession>A0AAE0WP02</accession>
<dbReference type="Proteomes" id="UP001274830">
    <property type="component" value="Unassembled WGS sequence"/>
</dbReference>
<sequence>MIDLNNKQWHRDSSHSKFLISTQKALLDHSFINTAFATKEMFWAKPLNSEDLSLMLDNSVTAAIYEITPSIHPATSIDEPSTPREGSPALEAQQMYKQIGMARLMTDHVTFAYLSDVYIAPEHRGLGLAKWLIGCIKELVGMHPALRRLMLFTGEEKLQAFYERELGVYVMAERESTIVMSSNHFS</sequence>
<gene>
    <name evidence="2" type="ORF">LTR78_005065</name>
</gene>
<dbReference type="Pfam" id="PF00583">
    <property type="entry name" value="Acetyltransf_1"/>
    <property type="match status" value="1"/>
</dbReference>
<dbReference type="InterPro" id="IPR000182">
    <property type="entry name" value="GNAT_dom"/>
</dbReference>
<keyword evidence="3" id="KW-1185">Reference proteome</keyword>
<organism evidence="2 3">
    <name type="scientific">Recurvomyces mirabilis</name>
    <dbReference type="NCBI Taxonomy" id="574656"/>
    <lineage>
        <taxon>Eukaryota</taxon>
        <taxon>Fungi</taxon>
        <taxon>Dikarya</taxon>
        <taxon>Ascomycota</taxon>
        <taxon>Pezizomycotina</taxon>
        <taxon>Dothideomycetes</taxon>
        <taxon>Dothideomycetidae</taxon>
        <taxon>Mycosphaerellales</taxon>
        <taxon>Teratosphaeriaceae</taxon>
        <taxon>Recurvomyces</taxon>
    </lineage>
</organism>
<dbReference type="CDD" id="cd04301">
    <property type="entry name" value="NAT_SF"/>
    <property type="match status" value="1"/>
</dbReference>
<evidence type="ECO:0000313" key="3">
    <source>
        <dbReference type="Proteomes" id="UP001274830"/>
    </source>
</evidence>
<dbReference type="Gene3D" id="3.40.630.30">
    <property type="match status" value="1"/>
</dbReference>
<evidence type="ECO:0000313" key="2">
    <source>
        <dbReference type="EMBL" id="KAK3675131.1"/>
    </source>
</evidence>
<comment type="caution">
    <text evidence="2">The sequence shown here is derived from an EMBL/GenBank/DDBJ whole genome shotgun (WGS) entry which is preliminary data.</text>
</comment>
<dbReference type="GO" id="GO:0016747">
    <property type="term" value="F:acyltransferase activity, transferring groups other than amino-acyl groups"/>
    <property type="evidence" value="ECO:0007669"/>
    <property type="project" value="InterPro"/>
</dbReference>
<dbReference type="InterPro" id="IPR053144">
    <property type="entry name" value="Acetyltransferase_Butenolide"/>
</dbReference>
<reference evidence="2" key="1">
    <citation type="submission" date="2023-07" db="EMBL/GenBank/DDBJ databases">
        <title>Black Yeasts Isolated from many extreme environments.</title>
        <authorList>
            <person name="Coleine C."/>
            <person name="Stajich J.E."/>
            <person name="Selbmann L."/>
        </authorList>
    </citation>
    <scope>NUCLEOTIDE SEQUENCE</scope>
    <source>
        <strain evidence="2">CCFEE 5485</strain>
    </source>
</reference>
<feature type="domain" description="N-acetyltransferase" evidence="1">
    <location>
        <begin position="50"/>
        <end position="186"/>
    </location>
</feature>
<dbReference type="AlphaFoldDB" id="A0AAE0WP02"/>
<dbReference type="PROSITE" id="PS51186">
    <property type="entry name" value="GNAT"/>
    <property type="match status" value="1"/>
</dbReference>
<proteinExistence type="predicted"/>
<dbReference type="PANTHER" id="PTHR43233:SF1">
    <property type="entry name" value="FAMILY N-ACETYLTRANSFERASE, PUTATIVE (AFU_ORTHOLOGUE AFUA_6G03350)-RELATED"/>
    <property type="match status" value="1"/>
</dbReference>
<name>A0AAE0WP02_9PEZI</name>
<dbReference type="InterPro" id="IPR016181">
    <property type="entry name" value="Acyl_CoA_acyltransferase"/>
</dbReference>
<evidence type="ECO:0000259" key="1">
    <source>
        <dbReference type="PROSITE" id="PS51186"/>
    </source>
</evidence>
<dbReference type="SUPFAM" id="SSF55729">
    <property type="entry name" value="Acyl-CoA N-acyltransferases (Nat)"/>
    <property type="match status" value="1"/>
</dbReference>
<protein>
    <recommendedName>
        <fullName evidence="1">N-acetyltransferase domain-containing protein</fullName>
    </recommendedName>
</protein>